<keyword evidence="1" id="KW-0812">Transmembrane</keyword>
<keyword evidence="3" id="KW-1185">Reference proteome</keyword>
<accession>A0ABX7C6Z6</accession>
<evidence type="ECO:0000313" key="2">
    <source>
        <dbReference type="EMBL" id="QQR39512.1"/>
    </source>
</evidence>
<proteinExistence type="predicted"/>
<dbReference type="Proteomes" id="UP000595857">
    <property type="component" value="Chromosome"/>
</dbReference>
<reference evidence="2 3" key="1">
    <citation type="submission" date="2021-01" db="EMBL/GenBank/DDBJ databases">
        <title>Genome seq and assembly of Devosia sp. LEGU1.</title>
        <authorList>
            <person name="Chhetri G."/>
        </authorList>
    </citation>
    <scope>NUCLEOTIDE SEQUENCE [LARGE SCALE GENOMIC DNA]</scope>
    <source>
        <strain evidence="2 3">LEGU1</strain>
    </source>
</reference>
<protein>
    <submittedName>
        <fullName evidence="2">Uncharacterized protein</fullName>
    </submittedName>
</protein>
<sequence>MIGRFVYMAGAPAGYIVLQMLWRDNLPMARVRSPEIVVDRLRGDSMDVRREDEYMSLPVALGYGVLLAALSGAGMVLSGDRSVWPDEWGEMMDAQPVSLAWARSR</sequence>
<dbReference type="EMBL" id="CP068046">
    <property type="protein sequence ID" value="QQR39512.1"/>
    <property type="molecule type" value="Genomic_DNA"/>
</dbReference>
<evidence type="ECO:0000313" key="3">
    <source>
        <dbReference type="Proteomes" id="UP000595857"/>
    </source>
</evidence>
<keyword evidence="1" id="KW-1133">Transmembrane helix</keyword>
<name>A0ABX7C6Z6_9HYPH</name>
<organism evidence="2 3">
    <name type="scientific">Devosia rhizoryzae</name>
    <dbReference type="NCBI Taxonomy" id="2774137"/>
    <lineage>
        <taxon>Bacteria</taxon>
        <taxon>Pseudomonadati</taxon>
        <taxon>Pseudomonadota</taxon>
        <taxon>Alphaproteobacteria</taxon>
        <taxon>Hyphomicrobiales</taxon>
        <taxon>Devosiaceae</taxon>
        <taxon>Devosia</taxon>
    </lineage>
</organism>
<feature type="transmembrane region" description="Helical" evidence="1">
    <location>
        <begin position="54"/>
        <end position="77"/>
    </location>
</feature>
<dbReference type="RefSeq" id="WP_201633762.1">
    <property type="nucleotide sequence ID" value="NZ_CP068046.1"/>
</dbReference>
<feature type="transmembrane region" description="Helical" evidence="1">
    <location>
        <begin position="6"/>
        <end position="22"/>
    </location>
</feature>
<keyword evidence="1" id="KW-0472">Membrane</keyword>
<evidence type="ECO:0000256" key="1">
    <source>
        <dbReference type="SAM" id="Phobius"/>
    </source>
</evidence>
<gene>
    <name evidence="2" type="ORF">JI748_00370</name>
</gene>